<feature type="transmembrane region" description="Helical" evidence="1">
    <location>
        <begin position="45"/>
        <end position="68"/>
    </location>
</feature>
<dbReference type="Proteomes" id="UP000256964">
    <property type="component" value="Unassembled WGS sequence"/>
</dbReference>
<keyword evidence="3" id="KW-1185">Reference proteome</keyword>
<keyword evidence="1" id="KW-1133">Transmembrane helix</keyword>
<feature type="transmembrane region" description="Helical" evidence="1">
    <location>
        <begin position="111"/>
        <end position="131"/>
    </location>
</feature>
<feature type="transmembrane region" description="Helical" evidence="1">
    <location>
        <begin position="151"/>
        <end position="172"/>
    </location>
</feature>
<reference evidence="2 3" key="1">
    <citation type="journal article" date="2018" name="Biotechnol. Biofuels">
        <title>Integrative visual omics of the white-rot fungus Polyporus brumalis exposes the biotechnological potential of its oxidative enzymes for delignifying raw plant biomass.</title>
        <authorList>
            <person name="Miyauchi S."/>
            <person name="Rancon A."/>
            <person name="Drula E."/>
            <person name="Hage H."/>
            <person name="Chaduli D."/>
            <person name="Favel A."/>
            <person name="Grisel S."/>
            <person name="Henrissat B."/>
            <person name="Herpoel-Gimbert I."/>
            <person name="Ruiz-Duenas F.J."/>
            <person name="Chevret D."/>
            <person name="Hainaut M."/>
            <person name="Lin J."/>
            <person name="Wang M."/>
            <person name="Pangilinan J."/>
            <person name="Lipzen A."/>
            <person name="Lesage-Meessen L."/>
            <person name="Navarro D."/>
            <person name="Riley R."/>
            <person name="Grigoriev I.V."/>
            <person name="Zhou S."/>
            <person name="Raouche S."/>
            <person name="Rosso M.N."/>
        </authorList>
    </citation>
    <scope>NUCLEOTIDE SEQUENCE [LARGE SCALE GENOMIC DNA]</scope>
    <source>
        <strain evidence="2 3">BRFM 1820</strain>
    </source>
</reference>
<keyword evidence="1" id="KW-0472">Membrane</keyword>
<evidence type="ECO:0000313" key="3">
    <source>
        <dbReference type="Proteomes" id="UP000256964"/>
    </source>
</evidence>
<evidence type="ECO:0000256" key="1">
    <source>
        <dbReference type="SAM" id="Phobius"/>
    </source>
</evidence>
<organism evidence="2 3">
    <name type="scientific">Lentinus brumalis</name>
    <dbReference type="NCBI Taxonomy" id="2498619"/>
    <lineage>
        <taxon>Eukaryota</taxon>
        <taxon>Fungi</taxon>
        <taxon>Dikarya</taxon>
        <taxon>Basidiomycota</taxon>
        <taxon>Agaricomycotina</taxon>
        <taxon>Agaricomycetes</taxon>
        <taxon>Polyporales</taxon>
        <taxon>Polyporaceae</taxon>
        <taxon>Lentinus</taxon>
    </lineage>
</organism>
<keyword evidence="1" id="KW-0812">Transmembrane</keyword>
<protein>
    <submittedName>
        <fullName evidence="2">Uncharacterized protein</fullName>
    </submittedName>
</protein>
<accession>A0A371CV72</accession>
<evidence type="ECO:0000313" key="2">
    <source>
        <dbReference type="EMBL" id="RDX44188.1"/>
    </source>
</evidence>
<name>A0A371CV72_9APHY</name>
<dbReference type="AlphaFoldDB" id="A0A371CV72"/>
<dbReference type="EMBL" id="KZ857453">
    <property type="protein sequence ID" value="RDX44188.1"/>
    <property type="molecule type" value="Genomic_DNA"/>
</dbReference>
<gene>
    <name evidence="2" type="ORF">OH76DRAFT_1110726</name>
</gene>
<sequence>MRELLGVAASVCVPRIWLSYTFSETDYCGVRCVFPCGLNTGNMPAPISTLLSVQTVAVAVFLCIWAMYKIRAAISRRRAAIPSAPANWVGETEREAAWRSLSESQMRHGKALVSLLVVILLLACLLVLVLGELVAILVEAVVRLTIGVVRFVLEITRLVLELIALLLALFLAHEPVTIICKNALHARAVFFFPHHFDDACPQKWPFLSPRLADAPGSRTRTEQAFIAVGTFFFPHHFDDACPQKWPFPCLATVVQNGIRWKHYQKVIIATAVSVLAQNSDFYSAHTSPPNISSVRTHCMRTLLTLHDPVPLDVAIKYPAEALAAHTSLVDRLLKALDTHHVRSTRYYASGTHDIRHLHRYDGFAPDWMYHDPAFKPNWVPRAYRRCCGCTVWEWRGTKGALICPPHRWGFDVSVVVEVKWARCIRLI</sequence>
<proteinExistence type="predicted"/>